<evidence type="ECO:0000256" key="4">
    <source>
        <dbReference type="ARBA" id="ARBA00022917"/>
    </source>
</evidence>
<name>W4LDK0_ENTF1</name>
<dbReference type="GO" id="GO:0005737">
    <property type="term" value="C:cytoplasm"/>
    <property type="evidence" value="ECO:0007669"/>
    <property type="project" value="UniProtKB-SubCell"/>
</dbReference>
<evidence type="ECO:0000256" key="7">
    <source>
        <dbReference type="RuleBase" id="RU000643"/>
    </source>
</evidence>
<dbReference type="SUPFAM" id="SSF54713">
    <property type="entry name" value="Elongation factor Ts (EF-Ts), dimerisation domain"/>
    <property type="match status" value="1"/>
</dbReference>
<evidence type="ECO:0000256" key="3">
    <source>
        <dbReference type="ARBA" id="ARBA00022768"/>
    </source>
</evidence>
<evidence type="ECO:0000256" key="5">
    <source>
        <dbReference type="HAMAP-Rule" id="MF_00050"/>
    </source>
</evidence>
<dbReference type="PROSITE" id="PS01126">
    <property type="entry name" value="EF_TS_1"/>
    <property type="match status" value="1"/>
</dbReference>
<dbReference type="InterPro" id="IPR018101">
    <property type="entry name" value="Transl_elong_Ts_CS"/>
</dbReference>
<comment type="similarity">
    <text evidence="1 5 6">Belongs to the EF-Ts family.</text>
</comment>
<dbReference type="CDD" id="cd14275">
    <property type="entry name" value="UBA_EF-Ts"/>
    <property type="match status" value="1"/>
</dbReference>
<evidence type="ECO:0000256" key="2">
    <source>
        <dbReference type="ARBA" id="ARBA00016956"/>
    </source>
</evidence>
<sequence>MEISAKMVKELREKTGAGIMDCKEALAASEGSMDDAVDYLRKKGIQDANKRSSRATREGVVHSYIHGGGRLGVLVEVNCETDFVARTDDFQELCKDLGMHIAASNPQYVSIDQVPEAAVAKERDILQEQAKQSGRPENVIEKIVDGRMQKYYQEVCLLEQPFVKDTDRTVNDVLRDNIAKLGENISIARFARFVLGDSA</sequence>
<dbReference type="Proteomes" id="UP000019141">
    <property type="component" value="Unassembled WGS sequence"/>
</dbReference>
<dbReference type="PROSITE" id="PS01127">
    <property type="entry name" value="EF_TS_2"/>
    <property type="match status" value="1"/>
</dbReference>
<evidence type="ECO:0000256" key="1">
    <source>
        <dbReference type="ARBA" id="ARBA00005532"/>
    </source>
</evidence>
<dbReference type="InterPro" id="IPR014039">
    <property type="entry name" value="Transl_elong_EFTs/EF1B_dimer"/>
</dbReference>
<dbReference type="PATRIC" id="fig|1429438.4.peg.5387"/>
<organism evidence="9 10">
    <name type="scientific">Entotheonella factor</name>
    <dbReference type="NCBI Taxonomy" id="1429438"/>
    <lineage>
        <taxon>Bacteria</taxon>
        <taxon>Pseudomonadati</taxon>
        <taxon>Nitrospinota/Tectimicrobiota group</taxon>
        <taxon>Candidatus Tectimicrobiota</taxon>
        <taxon>Candidatus Entotheonellia</taxon>
        <taxon>Candidatus Entotheonellales</taxon>
        <taxon>Candidatus Entotheonellaceae</taxon>
        <taxon>Candidatus Entotheonella</taxon>
    </lineage>
</organism>
<protein>
    <recommendedName>
        <fullName evidence="2 5">Elongation factor Ts</fullName>
        <shortName evidence="5">EF-Ts</shortName>
    </recommendedName>
</protein>
<evidence type="ECO:0000256" key="6">
    <source>
        <dbReference type="RuleBase" id="RU000642"/>
    </source>
</evidence>
<dbReference type="InterPro" id="IPR009060">
    <property type="entry name" value="UBA-like_sf"/>
</dbReference>
<dbReference type="EMBL" id="AZHW01000845">
    <property type="protein sequence ID" value="ETW96019.1"/>
    <property type="molecule type" value="Genomic_DNA"/>
</dbReference>
<keyword evidence="5" id="KW-0963">Cytoplasm</keyword>
<evidence type="ECO:0000313" key="9">
    <source>
        <dbReference type="EMBL" id="ETW96019.1"/>
    </source>
</evidence>
<feature type="region of interest" description="Involved in Mg(2+) ion dislocation from EF-Tu" evidence="5">
    <location>
        <begin position="81"/>
        <end position="84"/>
    </location>
</feature>
<comment type="caution">
    <text evidence="9">The sequence shown here is derived from an EMBL/GenBank/DDBJ whole genome shotgun (WGS) entry which is preliminary data.</text>
</comment>
<accession>W4LDK0</accession>
<evidence type="ECO:0000313" key="10">
    <source>
        <dbReference type="Proteomes" id="UP000019141"/>
    </source>
</evidence>
<dbReference type="HOGENOM" id="CLU_047155_1_1_7"/>
<feature type="domain" description="Translation elongation factor EFTs/EF1B dimerisation" evidence="8">
    <location>
        <begin position="52"/>
        <end position="196"/>
    </location>
</feature>
<dbReference type="AlphaFoldDB" id="W4LDK0"/>
<dbReference type="Gene3D" id="1.10.8.10">
    <property type="entry name" value="DNA helicase RuvA subunit, C-terminal domain"/>
    <property type="match status" value="1"/>
</dbReference>
<gene>
    <name evidence="5 9" type="primary">tsf</name>
    <name evidence="9" type="ORF">ETSY1_28275</name>
</gene>
<dbReference type="HAMAP" id="MF_00050">
    <property type="entry name" value="EF_Ts"/>
    <property type="match status" value="1"/>
</dbReference>
<dbReference type="PANTHER" id="PTHR11741:SF0">
    <property type="entry name" value="ELONGATION FACTOR TS, MITOCHONDRIAL"/>
    <property type="match status" value="1"/>
</dbReference>
<dbReference type="Gene3D" id="1.10.286.20">
    <property type="match status" value="1"/>
</dbReference>
<keyword evidence="3 5" id="KW-0251">Elongation factor</keyword>
<dbReference type="PANTHER" id="PTHR11741">
    <property type="entry name" value="ELONGATION FACTOR TS"/>
    <property type="match status" value="1"/>
</dbReference>
<dbReference type="GO" id="GO:0003746">
    <property type="term" value="F:translation elongation factor activity"/>
    <property type="evidence" value="ECO:0007669"/>
    <property type="project" value="UniProtKB-UniRule"/>
</dbReference>
<dbReference type="FunFam" id="1.10.286.20:FF:000001">
    <property type="entry name" value="Elongation factor Ts"/>
    <property type="match status" value="1"/>
</dbReference>
<dbReference type="FunFam" id="1.10.8.10:FF:000001">
    <property type="entry name" value="Elongation factor Ts"/>
    <property type="match status" value="1"/>
</dbReference>
<dbReference type="Pfam" id="PF00889">
    <property type="entry name" value="EF_TS"/>
    <property type="match status" value="1"/>
</dbReference>
<dbReference type="InterPro" id="IPR036402">
    <property type="entry name" value="EF-Ts_dimer_sf"/>
</dbReference>
<dbReference type="SUPFAM" id="SSF46934">
    <property type="entry name" value="UBA-like"/>
    <property type="match status" value="1"/>
</dbReference>
<proteinExistence type="inferred from homology"/>
<dbReference type="InterPro" id="IPR001816">
    <property type="entry name" value="Transl_elong_EFTs/EF1B"/>
</dbReference>
<keyword evidence="10" id="KW-1185">Reference proteome</keyword>
<reference evidence="9 10" key="1">
    <citation type="journal article" date="2014" name="Nature">
        <title>An environmental bacterial taxon with a large and distinct metabolic repertoire.</title>
        <authorList>
            <person name="Wilson M.C."/>
            <person name="Mori T."/>
            <person name="Ruckert C."/>
            <person name="Uria A.R."/>
            <person name="Helf M.J."/>
            <person name="Takada K."/>
            <person name="Gernert C."/>
            <person name="Steffens U.A."/>
            <person name="Heycke N."/>
            <person name="Schmitt S."/>
            <person name="Rinke C."/>
            <person name="Helfrich E.J."/>
            <person name="Brachmann A.O."/>
            <person name="Gurgui C."/>
            <person name="Wakimoto T."/>
            <person name="Kracht M."/>
            <person name="Crusemann M."/>
            <person name="Hentschel U."/>
            <person name="Abe I."/>
            <person name="Matsunaga S."/>
            <person name="Kalinowski J."/>
            <person name="Takeyama H."/>
            <person name="Piel J."/>
        </authorList>
    </citation>
    <scope>NUCLEOTIDE SEQUENCE [LARGE SCALE GENOMIC DNA]</scope>
    <source>
        <strain evidence="10">TSY1</strain>
    </source>
</reference>
<keyword evidence="4 5" id="KW-0648">Protein biosynthesis</keyword>
<dbReference type="NCBIfam" id="TIGR00116">
    <property type="entry name" value="tsf"/>
    <property type="match status" value="2"/>
</dbReference>
<evidence type="ECO:0000259" key="8">
    <source>
        <dbReference type="Pfam" id="PF00889"/>
    </source>
</evidence>
<comment type="subcellular location">
    <subcellularLocation>
        <location evidence="5 7">Cytoplasm</location>
    </subcellularLocation>
</comment>
<comment type="function">
    <text evidence="5 6">Associates with the EF-Tu.GDP complex and induces the exchange of GDP to GTP. It remains bound to the aminoacyl-tRNA.EF-Tu.GTP complex up to the GTP hydrolysis stage on the ribosome.</text>
</comment>
<dbReference type="Gene3D" id="3.30.479.20">
    <property type="entry name" value="Elongation factor Ts, dimerisation domain"/>
    <property type="match status" value="1"/>
</dbReference>